<sequence length="398" mass="45316">MDTSSVGDLQVDEIVSLAPFSQQLTSVLVDTHNSSQPKLYNEDDSLWSLVKIILGDEETIYLEADGDLTLVVGGGECDDNDADSDYEEDRTIPTRFVVCSKTMKRAFKVFGAMLSSQYCFVESKPASGPWVVHLPEDAPEPMFVMLCFGHGLFHNIPQTMTLPELYDLLVLTNKYLFTPHITPWIQNWLGAYVMSASKVQFLTRQQQYQVIWVAWELGDHQLLARAIQQIARDCNKIPRMFTIGNRGLVLKNEMFPEGSGVIAVMNMVIENFHQIIYDEVSGGLLQYYEGNLCKKGNASDDCSKQVHDALVAICHYAGSGIDYFRYKVFQETPRTIRQTCDRVSRRSLRDCSGHTCFSFKRLIRTLQEGSDDRVSWLTRTQERHVQNQAHVSGWRRLD</sequence>
<proteinExistence type="predicted"/>
<name>A0ACC3YVT9_COLTU</name>
<organism evidence="1 2">
    <name type="scientific">Colletotrichum truncatum</name>
    <name type="common">Anthracnose fungus</name>
    <name type="synonym">Colletotrichum capsici</name>
    <dbReference type="NCBI Taxonomy" id="5467"/>
    <lineage>
        <taxon>Eukaryota</taxon>
        <taxon>Fungi</taxon>
        <taxon>Dikarya</taxon>
        <taxon>Ascomycota</taxon>
        <taxon>Pezizomycotina</taxon>
        <taxon>Sordariomycetes</taxon>
        <taxon>Hypocreomycetidae</taxon>
        <taxon>Glomerellales</taxon>
        <taxon>Glomerellaceae</taxon>
        <taxon>Colletotrichum</taxon>
        <taxon>Colletotrichum truncatum species complex</taxon>
    </lineage>
</organism>
<gene>
    <name evidence="1" type="ORF">CTRU02_208212</name>
</gene>
<reference evidence="1 2" key="1">
    <citation type="journal article" date="2020" name="Phytopathology">
        <title>Genome Sequence Resources of Colletotrichum truncatum, C. plurivorum, C. musicola, and C. sojae: Four Species Pathogenic to Soybean (Glycine max).</title>
        <authorList>
            <person name="Rogerio F."/>
            <person name="Boufleur T.R."/>
            <person name="Ciampi-Guillardi M."/>
            <person name="Sukno S.A."/>
            <person name="Thon M.R."/>
            <person name="Massola Junior N.S."/>
            <person name="Baroncelli R."/>
        </authorList>
    </citation>
    <scope>NUCLEOTIDE SEQUENCE [LARGE SCALE GENOMIC DNA]</scope>
    <source>
        <strain evidence="1 2">CMES1059</strain>
    </source>
</reference>
<keyword evidence="2" id="KW-1185">Reference proteome</keyword>
<evidence type="ECO:0000313" key="2">
    <source>
        <dbReference type="Proteomes" id="UP000805649"/>
    </source>
</evidence>
<dbReference type="Proteomes" id="UP000805649">
    <property type="component" value="Unassembled WGS sequence"/>
</dbReference>
<comment type="caution">
    <text evidence="1">The sequence shown here is derived from an EMBL/GenBank/DDBJ whole genome shotgun (WGS) entry which is preliminary data.</text>
</comment>
<accession>A0ACC3YVT9</accession>
<evidence type="ECO:0000313" key="1">
    <source>
        <dbReference type="EMBL" id="KAL0935997.1"/>
    </source>
</evidence>
<dbReference type="EMBL" id="VUJX02000005">
    <property type="protein sequence ID" value="KAL0935997.1"/>
    <property type="molecule type" value="Genomic_DNA"/>
</dbReference>
<protein>
    <submittedName>
        <fullName evidence="1">Nuclear pore protein-like protein</fullName>
    </submittedName>
</protein>